<dbReference type="InterPro" id="IPR043519">
    <property type="entry name" value="NT_sf"/>
</dbReference>
<reference evidence="2 3" key="1">
    <citation type="submission" date="2024-09" db="EMBL/GenBank/DDBJ databases">
        <authorList>
            <person name="Sun Q."/>
            <person name="Mori K."/>
        </authorList>
    </citation>
    <scope>NUCLEOTIDE SEQUENCE [LARGE SCALE GENOMIC DNA]</scope>
    <source>
        <strain evidence="2 3">TBRC 1432</strain>
    </source>
</reference>
<dbReference type="InterPro" id="IPR007685">
    <property type="entry name" value="RelA_SpoT"/>
</dbReference>
<dbReference type="EMBL" id="JBHLUD010000007">
    <property type="protein sequence ID" value="MFC0544019.1"/>
    <property type="molecule type" value="Genomic_DNA"/>
</dbReference>
<keyword evidence="3" id="KW-1185">Reference proteome</keyword>
<evidence type="ECO:0000313" key="3">
    <source>
        <dbReference type="Proteomes" id="UP001589810"/>
    </source>
</evidence>
<proteinExistence type="predicted"/>
<dbReference type="Gene3D" id="3.30.460.10">
    <property type="entry name" value="Beta Polymerase, domain 2"/>
    <property type="match status" value="1"/>
</dbReference>
<dbReference type="Proteomes" id="UP001589810">
    <property type="component" value="Unassembled WGS sequence"/>
</dbReference>
<dbReference type="Pfam" id="PF04607">
    <property type="entry name" value="RelA_SpoT"/>
    <property type="match status" value="1"/>
</dbReference>
<organism evidence="2 3">
    <name type="scientific">Kutzneria chonburiensis</name>
    <dbReference type="NCBI Taxonomy" id="1483604"/>
    <lineage>
        <taxon>Bacteria</taxon>
        <taxon>Bacillati</taxon>
        <taxon>Actinomycetota</taxon>
        <taxon>Actinomycetes</taxon>
        <taxon>Pseudonocardiales</taxon>
        <taxon>Pseudonocardiaceae</taxon>
        <taxon>Kutzneria</taxon>
    </lineage>
</organism>
<dbReference type="SUPFAM" id="SSF81301">
    <property type="entry name" value="Nucleotidyltransferase"/>
    <property type="match status" value="1"/>
</dbReference>
<evidence type="ECO:0000259" key="1">
    <source>
        <dbReference type="Pfam" id="PF04607"/>
    </source>
</evidence>
<accession>A0ABV6MV57</accession>
<comment type="caution">
    <text evidence="2">The sequence shown here is derived from an EMBL/GenBank/DDBJ whole genome shotgun (WGS) entry which is preliminary data.</text>
</comment>
<sequence length="341" mass="38485">MSASPESVRKAFEDSRPLVGSVRSYVGSTLRSFCDGEFLFADRVKTLGSVSEKLESGRFGHWSDLDDLYACTIVVPVATFESKVLNFLRSAFSEVRSRGRTDTRKAPDTFRFDGLRWYGKVTPEAAEKMPIGASLLVFEVQILTAFEYAWSRVTHSLVYKSDDVDWKRQRLAAQLKAAVEQIEMIIASFDASSSAVQESPWPENELKQKIISKFQQWVLDKKIPDSIAPDSWSRFADNVHGLLRQVEREEGRRADALSSLLECIEGELQNESEIHVPVSGTLFQYVLGVLSRTGSLKKIKKGYFVPSVELRDLHGILDLPREFQFDTISANEEALKESMPE</sequence>
<dbReference type="RefSeq" id="WP_273935500.1">
    <property type="nucleotide sequence ID" value="NZ_CP097263.1"/>
</dbReference>
<feature type="domain" description="RelA/SpoT" evidence="1">
    <location>
        <begin position="43"/>
        <end position="162"/>
    </location>
</feature>
<protein>
    <recommendedName>
        <fullName evidence="1">RelA/SpoT domain-containing protein</fullName>
    </recommendedName>
</protein>
<evidence type="ECO:0000313" key="2">
    <source>
        <dbReference type="EMBL" id="MFC0544019.1"/>
    </source>
</evidence>
<gene>
    <name evidence="2" type="ORF">ACFFH7_21120</name>
</gene>
<name>A0ABV6MV57_9PSEU</name>